<dbReference type="InterPro" id="IPR005467">
    <property type="entry name" value="His_kinase_dom"/>
</dbReference>
<evidence type="ECO:0000256" key="5">
    <source>
        <dbReference type="ARBA" id="ARBA00022777"/>
    </source>
</evidence>
<reference evidence="7 8" key="1">
    <citation type="submission" date="2007-05" db="EMBL/GenBank/DDBJ databases">
        <title>Complete sequence of Geobacter uraniireducens Rf4.</title>
        <authorList>
            <consortium name="US DOE Joint Genome Institute"/>
            <person name="Copeland A."/>
            <person name="Lucas S."/>
            <person name="Lapidus A."/>
            <person name="Barry K."/>
            <person name="Detter J.C."/>
            <person name="Glavina del Rio T."/>
            <person name="Hammon N."/>
            <person name="Israni S."/>
            <person name="Dalin E."/>
            <person name="Tice H."/>
            <person name="Pitluck S."/>
            <person name="Chertkov O."/>
            <person name="Brettin T."/>
            <person name="Bruce D."/>
            <person name="Han C."/>
            <person name="Schmutz J."/>
            <person name="Larimer F."/>
            <person name="Land M."/>
            <person name="Hauser L."/>
            <person name="Kyrpides N."/>
            <person name="Mikhailova N."/>
            <person name="Shelobolina E."/>
            <person name="Aklujkar M."/>
            <person name="Lovley D."/>
            <person name="Richardson P."/>
        </authorList>
    </citation>
    <scope>NUCLEOTIDE SEQUENCE [LARGE SCALE GENOMIC DNA]</scope>
    <source>
        <strain evidence="7 8">Rf4</strain>
    </source>
</reference>
<dbReference type="GO" id="GO:0005886">
    <property type="term" value="C:plasma membrane"/>
    <property type="evidence" value="ECO:0007669"/>
    <property type="project" value="TreeGrafter"/>
</dbReference>
<dbReference type="PRINTS" id="PR00344">
    <property type="entry name" value="BCTRLSENSOR"/>
</dbReference>
<evidence type="ECO:0000256" key="3">
    <source>
        <dbReference type="ARBA" id="ARBA00022553"/>
    </source>
</evidence>
<dbReference type="EC" id="2.7.13.3" evidence="2"/>
<accession>A5GDV6</accession>
<name>A5GDV6_GEOUR</name>
<dbReference type="PANTHER" id="PTHR43047:SF72">
    <property type="entry name" value="OSMOSENSING HISTIDINE PROTEIN KINASE SLN1"/>
    <property type="match status" value="1"/>
</dbReference>
<dbReference type="AlphaFoldDB" id="A5GDV6"/>
<evidence type="ECO:0000256" key="1">
    <source>
        <dbReference type="ARBA" id="ARBA00000085"/>
    </source>
</evidence>
<dbReference type="FunFam" id="3.30.565.10:FF:000006">
    <property type="entry name" value="Sensor histidine kinase WalK"/>
    <property type="match status" value="1"/>
</dbReference>
<dbReference type="PROSITE" id="PS50109">
    <property type="entry name" value="HIS_KIN"/>
    <property type="match status" value="1"/>
</dbReference>
<proteinExistence type="predicted"/>
<dbReference type="InterPro" id="IPR003594">
    <property type="entry name" value="HATPase_dom"/>
</dbReference>
<organism evidence="7 8">
    <name type="scientific">Geotalea uraniireducens (strain Rf4)</name>
    <name type="common">Geobacter uraniireducens</name>
    <dbReference type="NCBI Taxonomy" id="351605"/>
    <lineage>
        <taxon>Bacteria</taxon>
        <taxon>Pseudomonadati</taxon>
        <taxon>Thermodesulfobacteriota</taxon>
        <taxon>Desulfuromonadia</taxon>
        <taxon>Geobacterales</taxon>
        <taxon>Geobacteraceae</taxon>
        <taxon>Geotalea</taxon>
    </lineage>
</organism>
<dbReference type="KEGG" id="gur:Gura_0025"/>
<gene>
    <name evidence="7" type="ordered locus">Gura_0025</name>
</gene>
<evidence type="ECO:0000259" key="6">
    <source>
        <dbReference type="PROSITE" id="PS50109"/>
    </source>
</evidence>
<dbReference type="EMBL" id="CP000698">
    <property type="protein sequence ID" value="ABQ24243.1"/>
    <property type="molecule type" value="Genomic_DNA"/>
</dbReference>
<comment type="catalytic activity">
    <reaction evidence="1">
        <text>ATP + protein L-histidine = ADP + protein N-phospho-L-histidine.</text>
        <dbReference type="EC" id="2.7.13.3"/>
    </reaction>
</comment>
<feature type="domain" description="Histidine kinase" evidence="6">
    <location>
        <begin position="1"/>
        <end position="144"/>
    </location>
</feature>
<keyword evidence="5 7" id="KW-0418">Kinase</keyword>
<protein>
    <recommendedName>
        <fullName evidence="2">histidine kinase</fullName>
        <ecNumber evidence="2">2.7.13.3</ecNumber>
    </recommendedName>
</protein>
<dbReference type="SMART" id="SM00387">
    <property type="entry name" value="HATPase_c"/>
    <property type="match status" value="1"/>
</dbReference>
<keyword evidence="4 7" id="KW-0808">Transferase</keyword>
<sequence>MCRQQFGQKESRGIRFKANDFDCPDDLPRIDGDEARLHQVPTNIISNALKYSPKEALVSIGARREADNVTIWIKDEGMGIPAELHEKIFEKFYRVDNTDLRMIGGTGLGLALVREIVNAHGGRVWVESAVGKGSTFFVALPIVKNVR</sequence>
<dbReference type="CDD" id="cd00075">
    <property type="entry name" value="HATPase"/>
    <property type="match status" value="1"/>
</dbReference>
<dbReference type="Proteomes" id="UP000006695">
    <property type="component" value="Chromosome"/>
</dbReference>
<dbReference type="Gene3D" id="3.30.565.10">
    <property type="entry name" value="Histidine kinase-like ATPase, C-terminal domain"/>
    <property type="match status" value="1"/>
</dbReference>
<dbReference type="STRING" id="351605.Gura_0025"/>
<dbReference type="InterPro" id="IPR036890">
    <property type="entry name" value="HATPase_C_sf"/>
</dbReference>
<evidence type="ECO:0000256" key="2">
    <source>
        <dbReference type="ARBA" id="ARBA00012438"/>
    </source>
</evidence>
<dbReference type="RefSeq" id="WP_011936972.1">
    <property type="nucleotide sequence ID" value="NC_009483.1"/>
</dbReference>
<keyword evidence="3" id="KW-0597">Phosphoprotein</keyword>
<dbReference type="GO" id="GO:0009927">
    <property type="term" value="F:histidine phosphotransfer kinase activity"/>
    <property type="evidence" value="ECO:0007669"/>
    <property type="project" value="TreeGrafter"/>
</dbReference>
<evidence type="ECO:0000313" key="8">
    <source>
        <dbReference type="Proteomes" id="UP000006695"/>
    </source>
</evidence>
<dbReference type="SUPFAM" id="SSF55874">
    <property type="entry name" value="ATPase domain of HSP90 chaperone/DNA topoisomerase II/histidine kinase"/>
    <property type="match status" value="1"/>
</dbReference>
<dbReference type="PANTHER" id="PTHR43047">
    <property type="entry name" value="TWO-COMPONENT HISTIDINE PROTEIN KINASE"/>
    <property type="match status" value="1"/>
</dbReference>
<evidence type="ECO:0000313" key="7">
    <source>
        <dbReference type="EMBL" id="ABQ24243.1"/>
    </source>
</evidence>
<keyword evidence="8" id="KW-1185">Reference proteome</keyword>
<dbReference type="HOGENOM" id="CLU_000445_89_31_7"/>
<dbReference type="Pfam" id="PF02518">
    <property type="entry name" value="HATPase_c"/>
    <property type="match status" value="1"/>
</dbReference>
<dbReference type="InterPro" id="IPR004358">
    <property type="entry name" value="Sig_transdc_His_kin-like_C"/>
</dbReference>
<evidence type="ECO:0000256" key="4">
    <source>
        <dbReference type="ARBA" id="ARBA00022679"/>
    </source>
</evidence>
<dbReference type="OrthoDB" id="5416317at2"/>
<dbReference type="GO" id="GO:0000155">
    <property type="term" value="F:phosphorelay sensor kinase activity"/>
    <property type="evidence" value="ECO:0007669"/>
    <property type="project" value="TreeGrafter"/>
</dbReference>